<dbReference type="AlphaFoldDB" id="A0A8J3E5L6"/>
<evidence type="ECO:0000256" key="1">
    <source>
        <dbReference type="ARBA" id="ARBA00012528"/>
    </source>
</evidence>
<organism evidence="6 7">
    <name type="scientific">Aliidongia dinghuensis</name>
    <dbReference type="NCBI Taxonomy" id="1867774"/>
    <lineage>
        <taxon>Bacteria</taxon>
        <taxon>Pseudomonadati</taxon>
        <taxon>Pseudomonadota</taxon>
        <taxon>Alphaproteobacteria</taxon>
        <taxon>Rhodospirillales</taxon>
        <taxon>Dongiaceae</taxon>
        <taxon>Aliidongia</taxon>
    </lineage>
</organism>
<dbReference type="InterPro" id="IPR050469">
    <property type="entry name" value="Diguanylate_Cyclase"/>
</dbReference>
<comment type="caution">
    <text evidence="6">The sequence shown here is derived from an EMBL/GenBank/DDBJ whole genome shotgun (WGS) entry which is preliminary data.</text>
</comment>
<dbReference type="Gene3D" id="3.40.50.2300">
    <property type="match status" value="1"/>
</dbReference>
<evidence type="ECO:0000259" key="5">
    <source>
        <dbReference type="PROSITE" id="PS50887"/>
    </source>
</evidence>
<feature type="domain" description="Response regulatory" evidence="4">
    <location>
        <begin position="4"/>
        <end position="120"/>
    </location>
</feature>
<dbReference type="SMART" id="SM00448">
    <property type="entry name" value="REC"/>
    <property type="match status" value="2"/>
</dbReference>
<comment type="catalytic activity">
    <reaction evidence="2">
        <text>2 GTP = 3',3'-c-di-GMP + 2 diphosphate</text>
        <dbReference type="Rhea" id="RHEA:24898"/>
        <dbReference type="ChEBI" id="CHEBI:33019"/>
        <dbReference type="ChEBI" id="CHEBI:37565"/>
        <dbReference type="ChEBI" id="CHEBI:58805"/>
        <dbReference type="EC" id="2.7.7.65"/>
    </reaction>
</comment>
<dbReference type="FunFam" id="3.40.50.2300:FF:000574">
    <property type="entry name" value="Response regulator PleD"/>
    <property type="match status" value="1"/>
</dbReference>
<evidence type="ECO:0000256" key="3">
    <source>
        <dbReference type="PROSITE-ProRule" id="PRU00169"/>
    </source>
</evidence>
<dbReference type="Pfam" id="PF00072">
    <property type="entry name" value="Response_reg"/>
    <property type="match status" value="2"/>
</dbReference>
<feature type="domain" description="Response regulatory" evidence="4">
    <location>
        <begin position="158"/>
        <end position="274"/>
    </location>
</feature>
<gene>
    <name evidence="6" type="primary">pleD</name>
    <name evidence="6" type="ORF">GCM10011611_49010</name>
</gene>
<dbReference type="SMART" id="SM00267">
    <property type="entry name" value="GGDEF"/>
    <property type="match status" value="1"/>
</dbReference>
<dbReference type="Gene3D" id="3.30.70.270">
    <property type="match status" value="1"/>
</dbReference>
<evidence type="ECO:0000256" key="2">
    <source>
        <dbReference type="ARBA" id="ARBA00034247"/>
    </source>
</evidence>
<dbReference type="CDD" id="cd17538">
    <property type="entry name" value="REC_D1_PleD-like"/>
    <property type="match status" value="1"/>
</dbReference>
<dbReference type="FunFam" id="3.30.70.270:FF:000001">
    <property type="entry name" value="Diguanylate cyclase domain protein"/>
    <property type="match status" value="1"/>
</dbReference>
<dbReference type="EMBL" id="BMJQ01000014">
    <property type="protein sequence ID" value="GGF36707.1"/>
    <property type="molecule type" value="Genomic_DNA"/>
</dbReference>
<keyword evidence="3" id="KW-0597">Phosphoprotein</keyword>
<comment type="caution">
    <text evidence="3">Lacks conserved residue(s) required for the propagation of feature annotation.</text>
</comment>
<evidence type="ECO:0000313" key="6">
    <source>
        <dbReference type="EMBL" id="GGF36707.1"/>
    </source>
</evidence>
<dbReference type="InterPro" id="IPR001789">
    <property type="entry name" value="Sig_transdc_resp-reg_receiver"/>
</dbReference>
<dbReference type="InterPro" id="IPR000160">
    <property type="entry name" value="GGDEF_dom"/>
</dbReference>
<dbReference type="PROSITE" id="PS50887">
    <property type="entry name" value="GGDEF"/>
    <property type="match status" value="1"/>
</dbReference>
<dbReference type="PANTHER" id="PTHR45138">
    <property type="entry name" value="REGULATORY COMPONENTS OF SENSORY TRANSDUCTION SYSTEM"/>
    <property type="match status" value="1"/>
</dbReference>
<dbReference type="RefSeq" id="WP_189050697.1">
    <property type="nucleotide sequence ID" value="NZ_BMJQ01000014.1"/>
</dbReference>
<dbReference type="NCBIfam" id="NF007135">
    <property type="entry name" value="PRK09581.1"/>
    <property type="match status" value="1"/>
</dbReference>
<accession>A0A8J3E5L6</accession>
<keyword evidence="7" id="KW-1185">Reference proteome</keyword>
<reference evidence="6" key="1">
    <citation type="journal article" date="2014" name="Int. J. Syst. Evol. Microbiol.">
        <title>Complete genome sequence of Corynebacterium casei LMG S-19264T (=DSM 44701T), isolated from a smear-ripened cheese.</title>
        <authorList>
            <consortium name="US DOE Joint Genome Institute (JGI-PGF)"/>
            <person name="Walter F."/>
            <person name="Albersmeier A."/>
            <person name="Kalinowski J."/>
            <person name="Ruckert C."/>
        </authorList>
    </citation>
    <scope>NUCLEOTIDE SEQUENCE</scope>
    <source>
        <strain evidence="6">CGMCC 1.15725</strain>
    </source>
</reference>
<feature type="domain" description="GGDEF" evidence="5">
    <location>
        <begin position="324"/>
        <end position="459"/>
    </location>
</feature>
<dbReference type="GO" id="GO:0000160">
    <property type="term" value="P:phosphorelay signal transduction system"/>
    <property type="evidence" value="ECO:0007669"/>
    <property type="project" value="InterPro"/>
</dbReference>
<dbReference type="GO" id="GO:0052621">
    <property type="term" value="F:diguanylate cyclase activity"/>
    <property type="evidence" value="ECO:0007669"/>
    <property type="project" value="UniProtKB-EC"/>
</dbReference>
<evidence type="ECO:0000259" key="4">
    <source>
        <dbReference type="PROSITE" id="PS50110"/>
    </source>
</evidence>
<protein>
    <recommendedName>
        <fullName evidence="1">diguanylate cyclase</fullName>
        <ecNumber evidence="1">2.7.7.65</ecNumber>
    </recommendedName>
</protein>
<sequence length="472" mass="51715">MSARVLVVDDIEVNVRLLEAKLLSEYYDVLTASNGPQALEIAKRESPDIVLLDVMMPGMDGLEVCKRLKSDPATRYIPVVMVTALSDVADRLRGLEVGADDFLTKPVNDVALFARVRSLIRLKRTLDEWLLREEINGRLAALPGDGAASEVEQVAPGNILVLEDNPLAGAKLTQILKPLADQLTLVKTNAETYQLSGQGIYDVIIISMALEREDPLRLVSQLRAVEQTRQLPILLILDDGDYPRLAKGLDLGANDYIIRPVDRNELIARTRIQIKRKRLQDQLLDNYKRGLTLALTDGLTGLYNRRYMTAHLDTLFGRSGGPAKDVAVLMFDIDRFKQVNDTYGHSVGDEVLVEVARRTLGNVRGFDLVARYGGEEFVVVMPDSALSAAGSVGDRVRRAIGDRPIEVTIGPRSLPVTISIGVAVSGPDATTPAKLLRNADEALYAAKHAGRNRVMVWQPSGCGPFVPDGILP</sequence>
<dbReference type="Proteomes" id="UP000646365">
    <property type="component" value="Unassembled WGS sequence"/>
</dbReference>
<dbReference type="Pfam" id="PF00990">
    <property type="entry name" value="GGDEF"/>
    <property type="match status" value="1"/>
</dbReference>
<dbReference type="PANTHER" id="PTHR45138:SF9">
    <property type="entry name" value="DIGUANYLATE CYCLASE DGCM-RELATED"/>
    <property type="match status" value="1"/>
</dbReference>
<reference evidence="6" key="2">
    <citation type="submission" date="2020-09" db="EMBL/GenBank/DDBJ databases">
        <authorList>
            <person name="Sun Q."/>
            <person name="Zhou Y."/>
        </authorList>
    </citation>
    <scope>NUCLEOTIDE SEQUENCE</scope>
    <source>
        <strain evidence="6">CGMCC 1.15725</strain>
    </source>
</reference>
<dbReference type="InterPro" id="IPR011006">
    <property type="entry name" value="CheY-like_superfamily"/>
</dbReference>
<dbReference type="GO" id="GO:0005886">
    <property type="term" value="C:plasma membrane"/>
    <property type="evidence" value="ECO:0007669"/>
    <property type="project" value="TreeGrafter"/>
</dbReference>
<name>A0A8J3E5L6_9PROT</name>
<feature type="modified residue" description="4-aspartylphosphate" evidence="3">
    <location>
        <position position="53"/>
    </location>
</feature>
<evidence type="ECO:0000313" key="7">
    <source>
        <dbReference type="Proteomes" id="UP000646365"/>
    </source>
</evidence>
<dbReference type="GO" id="GO:0043709">
    <property type="term" value="P:cell adhesion involved in single-species biofilm formation"/>
    <property type="evidence" value="ECO:0007669"/>
    <property type="project" value="TreeGrafter"/>
</dbReference>
<dbReference type="SUPFAM" id="SSF52172">
    <property type="entry name" value="CheY-like"/>
    <property type="match status" value="2"/>
</dbReference>
<dbReference type="PROSITE" id="PS50110">
    <property type="entry name" value="RESPONSE_REGULATORY"/>
    <property type="match status" value="2"/>
</dbReference>
<dbReference type="InterPro" id="IPR043128">
    <property type="entry name" value="Rev_trsase/Diguanyl_cyclase"/>
</dbReference>
<dbReference type="SUPFAM" id="SSF55073">
    <property type="entry name" value="Nucleotide cyclase"/>
    <property type="match status" value="1"/>
</dbReference>
<dbReference type="GO" id="GO:1902201">
    <property type="term" value="P:negative regulation of bacterial-type flagellum-dependent cell motility"/>
    <property type="evidence" value="ECO:0007669"/>
    <property type="project" value="TreeGrafter"/>
</dbReference>
<dbReference type="NCBIfam" id="TIGR00254">
    <property type="entry name" value="GGDEF"/>
    <property type="match status" value="1"/>
</dbReference>
<dbReference type="InterPro" id="IPR029787">
    <property type="entry name" value="Nucleotide_cyclase"/>
</dbReference>
<dbReference type="EC" id="2.7.7.65" evidence="1"/>
<proteinExistence type="predicted"/>
<dbReference type="CDD" id="cd01949">
    <property type="entry name" value="GGDEF"/>
    <property type="match status" value="1"/>
</dbReference>